<organism evidence="1 2">
    <name type="scientific">Massilia litorea</name>
    <dbReference type="NCBI Taxonomy" id="2769491"/>
    <lineage>
        <taxon>Bacteria</taxon>
        <taxon>Pseudomonadati</taxon>
        <taxon>Pseudomonadota</taxon>
        <taxon>Betaproteobacteria</taxon>
        <taxon>Burkholderiales</taxon>
        <taxon>Oxalobacteraceae</taxon>
        <taxon>Telluria group</taxon>
        <taxon>Massilia</taxon>
    </lineage>
</organism>
<keyword evidence="2" id="KW-1185">Reference proteome</keyword>
<protein>
    <submittedName>
        <fullName evidence="1">Uncharacterized protein</fullName>
    </submittedName>
</protein>
<reference evidence="1 2" key="1">
    <citation type="submission" date="2020-10" db="EMBL/GenBank/DDBJ databases">
        <title>Genome sequencing of Massilia sp. LPB0304.</title>
        <authorList>
            <person name="Kim J."/>
        </authorList>
    </citation>
    <scope>NUCLEOTIDE SEQUENCE [LARGE SCALE GENOMIC DNA]</scope>
    <source>
        <strain evidence="1 2">LPB0304</strain>
    </source>
</reference>
<dbReference type="EMBL" id="CP062941">
    <property type="protein sequence ID" value="QOL48637.1"/>
    <property type="molecule type" value="Genomic_DNA"/>
</dbReference>
<gene>
    <name evidence="1" type="ORF">LPB04_16940</name>
</gene>
<dbReference type="AlphaFoldDB" id="A0A7L9U155"/>
<accession>A0A7L9U155</accession>
<sequence>MLTCLITCVIACANEDPPGRVPLPASCYDVPSTRRRAMDRVGTYRGYDIAVSLHSDGRPKTPKWHSSIQISPVGRAATEPCFTTEPSYGTVSEARNRAIRIARFVIDERPNAAPIGDDDLLEEERS</sequence>
<evidence type="ECO:0000313" key="1">
    <source>
        <dbReference type="EMBL" id="QOL48637.1"/>
    </source>
</evidence>
<dbReference type="RefSeq" id="WP_193685680.1">
    <property type="nucleotide sequence ID" value="NZ_CP062941.1"/>
</dbReference>
<name>A0A7L9U155_9BURK</name>
<dbReference type="KEGG" id="mlir:LPB04_16940"/>
<proteinExistence type="predicted"/>
<evidence type="ECO:0000313" key="2">
    <source>
        <dbReference type="Proteomes" id="UP000593875"/>
    </source>
</evidence>
<dbReference type="Proteomes" id="UP000593875">
    <property type="component" value="Chromosome"/>
</dbReference>